<feature type="compositionally biased region" description="Acidic residues" evidence="1">
    <location>
        <begin position="207"/>
        <end position="223"/>
    </location>
</feature>
<dbReference type="RefSeq" id="WP_171189977.1">
    <property type="nucleotide sequence ID" value="NZ_WTPX01000283.1"/>
</dbReference>
<accession>A0ABX1VIX4</accession>
<keyword evidence="2" id="KW-1133">Transmembrane helix</keyword>
<keyword evidence="2" id="KW-0472">Membrane</keyword>
<feature type="transmembrane region" description="Helical" evidence="2">
    <location>
        <begin position="58"/>
        <end position="84"/>
    </location>
</feature>
<gene>
    <name evidence="3" type="ORF">LzC2_41890</name>
</gene>
<feature type="region of interest" description="Disordered" evidence="1">
    <location>
        <begin position="195"/>
        <end position="223"/>
    </location>
</feature>
<feature type="region of interest" description="Disordered" evidence="1">
    <location>
        <begin position="237"/>
        <end position="264"/>
    </location>
</feature>
<name>A0ABX1VIX4_9PLAN</name>
<keyword evidence="4" id="KW-1185">Reference proteome</keyword>
<reference evidence="3 4" key="1">
    <citation type="journal article" date="2020" name="Syst. Appl. Microbiol.">
        <title>Alienimonas chondri sp. nov., a novel planctomycete isolated from the biofilm of the red alga Chondrus crispus.</title>
        <authorList>
            <person name="Vitorino I."/>
            <person name="Albuquerque L."/>
            <person name="Wiegand S."/>
            <person name="Kallscheuer N."/>
            <person name="da Costa M.S."/>
            <person name="Lobo-da-Cunha A."/>
            <person name="Jogler C."/>
            <person name="Lage O.M."/>
        </authorList>
    </citation>
    <scope>NUCLEOTIDE SEQUENCE [LARGE SCALE GENOMIC DNA]</scope>
    <source>
        <strain evidence="3 4">LzC2</strain>
    </source>
</reference>
<evidence type="ECO:0000256" key="2">
    <source>
        <dbReference type="SAM" id="Phobius"/>
    </source>
</evidence>
<dbReference type="Proteomes" id="UP000609651">
    <property type="component" value="Unassembled WGS sequence"/>
</dbReference>
<feature type="region of interest" description="Disordered" evidence="1">
    <location>
        <begin position="1"/>
        <end position="53"/>
    </location>
</feature>
<evidence type="ECO:0000313" key="3">
    <source>
        <dbReference type="EMBL" id="NNJ28078.1"/>
    </source>
</evidence>
<sequence length="264" mass="27859">MSRQAFDDDWDAHSRGFEDPRFSGGRHPDDDDDRGFGRMGDGATLSGRSGGGGRRGGCGCFLSLALLGAVMAVVCCGGFLWFGLNGHADRVVNALDDDPAVRGQLEEALGPDYRLTPDLAASTRGPGGADVFDAAGSLGSGRLFVVSRRGRGPDQDDGPPALVIVTALLEMNDGRRIELEIPEPRDERLELDPLEFDFPGENLPIEDSPDDGEAGENPAGEDETLFLESDVQFFAEDPLNVPMRSARPDDGEPGATSGEAPAGG</sequence>
<comment type="caution">
    <text evidence="3">The sequence shown here is derived from an EMBL/GenBank/DDBJ whole genome shotgun (WGS) entry which is preliminary data.</text>
</comment>
<protein>
    <submittedName>
        <fullName evidence="3">Uncharacterized protein</fullName>
    </submittedName>
</protein>
<evidence type="ECO:0000256" key="1">
    <source>
        <dbReference type="SAM" id="MobiDB-lite"/>
    </source>
</evidence>
<feature type="compositionally biased region" description="Basic and acidic residues" evidence="1">
    <location>
        <begin position="11"/>
        <end position="29"/>
    </location>
</feature>
<organism evidence="3 4">
    <name type="scientific">Alienimonas chondri</name>
    <dbReference type="NCBI Taxonomy" id="2681879"/>
    <lineage>
        <taxon>Bacteria</taxon>
        <taxon>Pseudomonadati</taxon>
        <taxon>Planctomycetota</taxon>
        <taxon>Planctomycetia</taxon>
        <taxon>Planctomycetales</taxon>
        <taxon>Planctomycetaceae</taxon>
        <taxon>Alienimonas</taxon>
    </lineage>
</organism>
<evidence type="ECO:0000313" key="4">
    <source>
        <dbReference type="Proteomes" id="UP000609651"/>
    </source>
</evidence>
<dbReference type="EMBL" id="WTPX01000283">
    <property type="protein sequence ID" value="NNJ28078.1"/>
    <property type="molecule type" value="Genomic_DNA"/>
</dbReference>
<proteinExistence type="predicted"/>
<keyword evidence="2" id="KW-0812">Transmembrane</keyword>